<dbReference type="InterPro" id="IPR036330">
    <property type="entry name" value="Ost4p_sf"/>
</dbReference>
<evidence type="ECO:0000256" key="10">
    <source>
        <dbReference type="SAM" id="Phobius"/>
    </source>
</evidence>
<dbReference type="OrthoDB" id="2124077at2759"/>
<dbReference type="VEuPathDB" id="FungiDB:ASPWEDRAFT_182585"/>
<dbReference type="Proteomes" id="UP000184383">
    <property type="component" value="Unassembled WGS sequence"/>
</dbReference>
<feature type="non-terminal residue" evidence="11">
    <location>
        <position position="84"/>
    </location>
</feature>
<keyword evidence="6" id="KW-0735">Signal-anchor</keyword>
<dbReference type="EMBL" id="KV878211">
    <property type="protein sequence ID" value="OJJ37748.1"/>
    <property type="molecule type" value="Genomic_DNA"/>
</dbReference>
<evidence type="ECO:0000256" key="9">
    <source>
        <dbReference type="SAM" id="MobiDB-lite"/>
    </source>
</evidence>
<feature type="compositionally biased region" description="Low complexity" evidence="9">
    <location>
        <begin position="41"/>
        <end position="73"/>
    </location>
</feature>
<evidence type="ECO:0000313" key="12">
    <source>
        <dbReference type="Proteomes" id="UP000184383"/>
    </source>
</evidence>
<evidence type="ECO:0000256" key="6">
    <source>
        <dbReference type="ARBA" id="ARBA00022968"/>
    </source>
</evidence>
<comment type="similarity">
    <text evidence="2">Belongs to the OST4 family.</text>
</comment>
<comment type="subcellular location">
    <subcellularLocation>
        <location evidence="1">Endoplasmic reticulum membrane</location>
        <topology evidence="1">Single-pass type III membrane protein</topology>
    </subcellularLocation>
</comment>
<dbReference type="AlphaFoldDB" id="A0A1L9RSA8"/>
<name>A0A1L9RSA8_ASPWE</name>
<evidence type="ECO:0000256" key="8">
    <source>
        <dbReference type="ARBA" id="ARBA00023136"/>
    </source>
</evidence>
<keyword evidence="4 10" id="KW-0812">Transmembrane</keyword>
<dbReference type="PANTHER" id="PTHR48164">
    <property type="entry name" value="DOLICHYL-DIPHOSPHOOLIGOSACCHARIDE--PROTEIN GLYCOSYLTRANSFERASE SUBUNIT 4"/>
    <property type="match status" value="1"/>
</dbReference>
<dbReference type="InterPro" id="IPR018943">
    <property type="entry name" value="Oligosaccaryltransferase"/>
</dbReference>
<dbReference type="GO" id="GO:0008250">
    <property type="term" value="C:oligosaccharyltransferase complex"/>
    <property type="evidence" value="ECO:0007669"/>
    <property type="project" value="TreeGrafter"/>
</dbReference>
<feature type="transmembrane region" description="Helical" evidence="10">
    <location>
        <begin position="7"/>
        <end position="28"/>
    </location>
</feature>
<dbReference type="GO" id="GO:0018279">
    <property type="term" value="P:protein N-linked glycosylation via asparagine"/>
    <property type="evidence" value="ECO:0007669"/>
    <property type="project" value="TreeGrafter"/>
</dbReference>
<accession>A0A1L9RSA8</accession>
<evidence type="ECO:0000256" key="5">
    <source>
        <dbReference type="ARBA" id="ARBA00022824"/>
    </source>
</evidence>
<feature type="region of interest" description="Disordered" evidence="9">
    <location>
        <begin position="35"/>
        <end position="84"/>
    </location>
</feature>
<dbReference type="RefSeq" id="XP_040691424.1">
    <property type="nucleotide sequence ID" value="XM_040831924.1"/>
</dbReference>
<organism evidence="11 12">
    <name type="scientific">Aspergillus wentii DTO 134E9</name>
    <dbReference type="NCBI Taxonomy" id="1073089"/>
    <lineage>
        <taxon>Eukaryota</taxon>
        <taxon>Fungi</taxon>
        <taxon>Dikarya</taxon>
        <taxon>Ascomycota</taxon>
        <taxon>Pezizomycotina</taxon>
        <taxon>Eurotiomycetes</taxon>
        <taxon>Eurotiomycetidae</taxon>
        <taxon>Eurotiales</taxon>
        <taxon>Aspergillaceae</taxon>
        <taxon>Aspergillus</taxon>
        <taxon>Aspergillus subgen. Cremei</taxon>
    </lineage>
</organism>
<dbReference type="PANTHER" id="PTHR48164:SF1">
    <property type="entry name" value="DOLICHYL-DIPHOSPHOOLIGOSACCHARIDE--PROTEIN GLYCOSYLTRANSFERASE SUBUNIT 4"/>
    <property type="match status" value="1"/>
</dbReference>
<keyword evidence="7 10" id="KW-1133">Transmembrane helix</keyword>
<evidence type="ECO:0000256" key="2">
    <source>
        <dbReference type="ARBA" id="ARBA00007685"/>
    </source>
</evidence>
<proteinExistence type="inferred from homology"/>
<evidence type="ECO:0000256" key="4">
    <source>
        <dbReference type="ARBA" id="ARBA00022692"/>
    </source>
</evidence>
<keyword evidence="12" id="KW-1185">Reference proteome</keyword>
<reference evidence="12" key="1">
    <citation type="journal article" date="2017" name="Genome Biol.">
        <title>Comparative genomics reveals high biological diversity and specific adaptations in the industrially and medically important fungal genus Aspergillus.</title>
        <authorList>
            <person name="de Vries R.P."/>
            <person name="Riley R."/>
            <person name="Wiebenga A."/>
            <person name="Aguilar-Osorio G."/>
            <person name="Amillis S."/>
            <person name="Uchima C.A."/>
            <person name="Anderluh G."/>
            <person name="Asadollahi M."/>
            <person name="Askin M."/>
            <person name="Barry K."/>
            <person name="Battaglia E."/>
            <person name="Bayram O."/>
            <person name="Benocci T."/>
            <person name="Braus-Stromeyer S.A."/>
            <person name="Caldana C."/>
            <person name="Canovas D."/>
            <person name="Cerqueira G.C."/>
            <person name="Chen F."/>
            <person name="Chen W."/>
            <person name="Choi C."/>
            <person name="Clum A."/>
            <person name="Dos Santos R.A."/>
            <person name="Damasio A.R."/>
            <person name="Diallinas G."/>
            <person name="Emri T."/>
            <person name="Fekete E."/>
            <person name="Flipphi M."/>
            <person name="Freyberg S."/>
            <person name="Gallo A."/>
            <person name="Gournas C."/>
            <person name="Habgood R."/>
            <person name="Hainaut M."/>
            <person name="Harispe M.L."/>
            <person name="Henrissat B."/>
            <person name="Hilden K.S."/>
            <person name="Hope R."/>
            <person name="Hossain A."/>
            <person name="Karabika E."/>
            <person name="Karaffa L."/>
            <person name="Karanyi Z."/>
            <person name="Krasevec N."/>
            <person name="Kuo A."/>
            <person name="Kusch H."/>
            <person name="LaButti K."/>
            <person name="Lagendijk E.L."/>
            <person name="Lapidus A."/>
            <person name="Levasseur A."/>
            <person name="Lindquist E."/>
            <person name="Lipzen A."/>
            <person name="Logrieco A.F."/>
            <person name="MacCabe A."/>
            <person name="Maekelae M.R."/>
            <person name="Malavazi I."/>
            <person name="Melin P."/>
            <person name="Meyer V."/>
            <person name="Mielnichuk N."/>
            <person name="Miskei M."/>
            <person name="Molnar A.P."/>
            <person name="Mule G."/>
            <person name="Ngan C.Y."/>
            <person name="Orejas M."/>
            <person name="Orosz E."/>
            <person name="Ouedraogo J.P."/>
            <person name="Overkamp K.M."/>
            <person name="Park H.-S."/>
            <person name="Perrone G."/>
            <person name="Piumi F."/>
            <person name="Punt P.J."/>
            <person name="Ram A.F."/>
            <person name="Ramon A."/>
            <person name="Rauscher S."/>
            <person name="Record E."/>
            <person name="Riano-Pachon D.M."/>
            <person name="Robert V."/>
            <person name="Roehrig J."/>
            <person name="Ruller R."/>
            <person name="Salamov A."/>
            <person name="Salih N.S."/>
            <person name="Samson R.A."/>
            <person name="Sandor E."/>
            <person name="Sanguinetti M."/>
            <person name="Schuetze T."/>
            <person name="Sepcic K."/>
            <person name="Shelest E."/>
            <person name="Sherlock G."/>
            <person name="Sophianopoulou V."/>
            <person name="Squina F.M."/>
            <person name="Sun H."/>
            <person name="Susca A."/>
            <person name="Todd R.B."/>
            <person name="Tsang A."/>
            <person name="Unkles S.E."/>
            <person name="van de Wiele N."/>
            <person name="van Rossen-Uffink D."/>
            <person name="Oliveira J.V."/>
            <person name="Vesth T.C."/>
            <person name="Visser J."/>
            <person name="Yu J.-H."/>
            <person name="Zhou M."/>
            <person name="Andersen M.R."/>
            <person name="Archer D.B."/>
            <person name="Baker S.E."/>
            <person name="Benoit I."/>
            <person name="Brakhage A.A."/>
            <person name="Braus G.H."/>
            <person name="Fischer R."/>
            <person name="Frisvad J.C."/>
            <person name="Goldman G.H."/>
            <person name="Houbraken J."/>
            <person name="Oakley B."/>
            <person name="Pocsi I."/>
            <person name="Scazzocchio C."/>
            <person name="Seiboth B."/>
            <person name="vanKuyk P.A."/>
            <person name="Wortman J."/>
            <person name="Dyer P.S."/>
            <person name="Grigoriev I.V."/>
        </authorList>
    </citation>
    <scope>NUCLEOTIDE SEQUENCE [LARGE SCALE GENOMIC DNA]</scope>
    <source>
        <strain evidence="12">DTO 134E9</strain>
    </source>
</reference>
<evidence type="ECO:0000256" key="1">
    <source>
        <dbReference type="ARBA" id="ARBA00004643"/>
    </source>
</evidence>
<dbReference type="SUPFAM" id="SSF103464">
    <property type="entry name" value="Oligosaccharyltransferase subunit ost4p"/>
    <property type="match status" value="1"/>
</dbReference>
<sequence length="84" mass="8315">MISDGDLYRLAMFLGCCAMMMIVLYHFLEVNAQDDGHNGQPPVAKAAKSGAPSGSGESNGAHGPAVPGAAAAGGSPGSGVKVDK</sequence>
<evidence type="ECO:0000256" key="7">
    <source>
        <dbReference type="ARBA" id="ARBA00022989"/>
    </source>
</evidence>
<dbReference type="InterPro" id="IPR051307">
    <property type="entry name" value="OST4"/>
</dbReference>
<dbReference type="GeneID" id="63747772"/>
<keyword evidence="5" id="KW-0256">Endoplasmic reticulum</keyword>
<gene>
    <name evidence="11" type="ORF">ASPWEDRAFT_182585</name>
</gene>
<evidence type="ECO:0000256" key="3">
    <source>
        <dbReference type="ARBA" id="ARBA00017662"/>
    </source>
</evidence>
<keyword evidence="8 10" id="KW-0472">Membrane</keyword>
<protein>
    <recommendedName>
        <fullName evidence="3">Dolichyl-diphosphooligosaccharide--protein glycosyltransferase subunit 4</fullName>
    </recommendedName>
</protein>
<dbReference type="Pfam" id="PF10215">
    <property type="entry name" value="Ost4"/>
    <property type="match status" value="1"/>
</dbReference>
<evidence type="ECO:0000313" key="11">
    <source>
        <dbReference type="EMBL" id="OJJ37748.1"/>
    </source>
</evidence>